<dbReference type="Gene3D" id="3.30.230.70">
    <property type="entry name" value="GHMP Kinase, N-terminal domain"/>
    <property type="match status" value="1"/>
</dbReference>
<dbReference type="SUPFAM" id="SSF54211">
    <property type="entry name" value="Ribosomal protein S5 domain 2-like"/>
    <property type="match status" value="1"/>
</dbReference>
<keyword evidence="6" id="KW-0539">Nucleus</keyword>
<dbReference type="GO" id="GO:0034473">
    <property type="term" value="P:U1 snRNA 3'-end processing"/>
    <property type="evidence" value="ECO:0007669"/>
    <property type="project" value="TreeGrafter"/>
</dbReference>
<comment type="similarity">
    <text evidence="3">Belongs to the RNase PH family.</text>
</comment>
<feature type="domain" description="Exoribonuclease phosphorolytic" evidence="8">
    <location>
        <begin position="31"/>
        <end position="151"/>
    </location>
</feature>
<dbReference type="VEuPathDB" id="FungiDB:TAPDE_002806"/>
<evidence type="ECO:0000313" key="9">
    <source>
        <dbReference type="EMBL" id="CCG82682.1"/>
    </source>
</evidence>
<dbReference type="GO" id="GO:0000467">
    <property type="term" value="P:exonucleolytic trimming to generate mature 3'-end of 5.8S rRNA from tricistronic rRNA transcript (SSU-rRNA, 5.8S rRNA, LSU-rRNA)"/>
    <property type="evidence" value="ECO:0007669"/>
    <property type="project" value="TreeGrafter"/>
</dbReference>
<evidence type="ECO:0000256" key="4">
    <source>
        <dbReference type="ARBA" id="ARBA00022490"/>
    </source>
</evidence>
<evidence type="ECO:0000313" key="10">
    <source>
        <dbReference type="Proteomes" id="UP000013776"/>
    </source>
</evidence>
<comment type="caution">
    <text evidence="9">The sequence shown here is derived from an EMBL/GenBank/DDBJ whole genome shotgun (WGS) entry which is preliminary data.</text>
</comment>
<dbReference type="EMBL" id="CAHR02000096">
    <property type="protein sequence ID" value="CCG82682.1"/>
    <property type="molecule type" value="Genomic_DNA"/>
</dbReference>
<dbReference type="InterPro" id="IPR036345">
    <property type="entry name" value="ExoRNase_PH_dom2_sf"/>
</dbReference>
<evidence type="ECO:0000256" key="7">
    <source>
        <dbReference type="ARBA" id="ARBA00042523"/>
    </source>
</evidence>
<evidence type="ECO:0000256" key="2">
    <source>
        <dbReference type="ARBA" id="ARBA00004604"/>
    </source>
</evidence>
<dbReference type="InterPro" id="IPR027408">
    <property type="entry name" value="PNPase/RNase_PH_dom_sf"/>
</dbReference>
<dbReference type="PANTHER" id="PTHR11097:SF8">
    <property type="entry name" value="EXOSOME COMPLEX COMPONENT RRP42"/>
    <property type="match status" value="1"/>
</dbReference>
<evidence type="ECO:0000256" key="6">
    <source>
        <dbReference type="ARBA" id="ARBA00023242"/>
    </source>
</evidence>
<comment type="subcellular location">
    <subcellularLocation>
        <location evidence="1">Cytoplasm</location>
    </subcellularLocation>
    <subcellularLocation>
        <location evidence="2">Nucleus</location>
        <location evidence="2">Nucleolus</location>
    </subcellularLocation>
</comment>
<dbReference type="GO" id="GO:0034475">
    <property type="term" value="P:U4 snRNA 3'-end processing"/>
    <property type="evidence" value="ECO:0007669"/>
    <property type="project" value="TreeGrafter"/>
</dbReference>
<evidence type="ECO:0000256" key="1">
    <source>
        <dbReference type="ARBA" id="ARBA00004496"/>
    </source>
</evidence>
<dbReference type="GO" id="GO:0034476">
    <property type="term" value="P:U5 snRNA 3'-end processing"/>
    <property type="evidence" value="ECO:0007669"/>
    <property type="project" value="TreeGrafter"/>
</dbReference>
<dbReference type="GO" id="GO:0016075">
    <property type="term" value="P:rRNA catabolic process"/>
    <property type="evidence" value="ECO:0007669"/>
    <property type="project" value="TreeGrafter"/>
</dbReference>
<dbReference type="SUPFAM" id="SSF55666">
    <property type="entry name" value="Ribonuclease PH domain 2-like"/>
    <property type="match status" value="1"/>
</dbReference>
<dbReference type="GO" id="GO:0000177">
    <property type="term" value="C:cytoplasmic exosome (RNase complex)"/>
    <property type="evidence" value="ECO:0007669"/>
    <property type="project" value="TreeGrafter"/>
</dbReference>
<dbReference type="OrthoDB" id="272245at2759"/>
<dbReference type="PANTHER" id="PTHR11097">
    <property type="entry name" value="EXOSOME COMPLEX EXONUCLEASE RIBOSOMAL RNA PROCESSING PROTEIN"/>
    <property type="match status" value="1"/>
</dbReference>
<dbReference type="GO" id="GO:0071035">
    <property type="term" value="P:nuclear polyadenylation-dependent rRNA catabolic process"/>
    <property type="evidence" value="ECO:0007669"/>
    <property type="project" value="TreeGrafter"/>
</dbReference>
<sequence>MTTLSLPQLSYLQTSLASTTPIRPDSRSLTQFRPISYASSILPGCLGSVHLTWGSNSIIVGVKGQVVSCKAPTVEYHVEVQGERDDDPLTTTLLSSMTEMMDALDKEELKIAHNRNWELFIDAIVLSKDSSSPLPAMSLAVRLALLDTRLPKTTPAASDEGFGAGEFDVDDDYGNAVPFKAAAHVPLLTLVNFVGPNILFDASQEEEAVLSGRYLVGVTESGKILSVQNLSSAEPREGIQGRKDDRGISQVQVSRGIQEALDVSLSIFKHVRSHIEEPIELFETL</sequence>
<name>R4XAA1_TAPDE</name>
<evidence type="ECO:0000256" key="3">
    <source>
        <dbReference type="ARBA" id="ARBA00006678"/>
    </source>
</evidence>
<dbReference type="GO" id="GO:0035925">
    <property type="term" value="F:mRNA 3'-UTR AU-rich region binding"/>
    <property type="evidence" value="ECO:0007669"/>
    <property type="project" value="TreeGrafter"/>
</dbReference>
<dbReference type="Pfam" id="PF01138">
    <property type="entry name" value="RNase_PH"/>
    <property type="match status" value="1"/>
</dbReference>
<dbReference type="AlphaFoldDB" id="R4XAA1"/>
<proteinExistence type="inferred from homology"/>
<accession>R4XAA1</accession>
<gene>
    <name evidence="9" type="ORF">TAPDE_002806</name>
</gene>
<keyword evidence="5" id="KW-0271">Exosome</keyword>
<dbReference type="GO" id="GO:0005730">
    <property type="term" value="C:nucleolus"/>
    <property type="evidence" value="ECO:0007669"/>
    <property type="project" value="UniProtKB-SubCell"/>
</dbReference>
<dbReference type="eggNOG" id="KOG1612">
    <property type="taxonomic scope" value="Eukaryota"/>
</dbReference>
<protein>
    <recommendedName>
        <fullName evidence="7">Ribosomal RNA-processing protein 42</fullName>
    </recommendedName>
</protein>
<dbReference type="GO" id="GO:0000176">
    <property type="term" value="C:nuclear exosome (RNase complex)"/>
    <property type="evidence" value="ECO:0007669"/>
    <property type="project" value="TreeGrafter"/>
</dbReference>
<keyword evidence="10" id="KW-1185">Reference proteome</keyword>
<dbReference type="InterPro" id="IPR020568">
    <property type="entry name" value="Ribosomal_Su5_D2-typ_SF"/>
</dbReference>
<organism evidence="9 10">
    <name type="scientific">Taphrina deformans (strain PYCC 5710 / ATCC 11124 / CBS 356.35 / IMI 108563 / JCM 9778 / NBRC 8474)</name>
    <name type="common">Peach leaf curl fungus</name>
    <name type="synonym">Lalaria deformans</name>
    <dbReference type="NCBI Taxonomy" id="1097556"/>
    <lineage>
        <taxon>Eukaryota</taxon>
        <taxon>Fungi</taxon>
        <taxon>Dikarya</taxon>
        <taxon>Ascomycota</taxon>
        <taxon>Taphrinomycotina</taxon>
        <taxon>Taphrinomycetes</taxon>
        <taxon>Taphrinales</taxon>
        <taxon>Taphrinaceae</taxon>
        <taxon>Taphrina</taxon>
    </lineage>
</organism>
<dbReference type="Proteomes" id="UP000013776">
    <property type="component" value="Unassembled WGS sequence"/>
</dbReference>
<evidence type="ECO:0000259" key="8">
    <source>
        <dbReference type="Pfam" id="PF01138"/>
    </source>
</evidence>
<dbReference type="GO" id="GO:0071038">
    <property type="term" value="P:TRAMP-dependent tRNA surveillance pathway"/>
    <property type="evidence" value="ECO:0007669"/>
    <property type="project" value="TreeGrafter"/>
</dbReference>
<keyword evidence="4" id="KW-0963">Cytoplasm</keyword>
<evidence type="ECO:0000256" key="5">
    <source>
        <dbReference type="ARBA" id="ARBA00022835"/>
    </source>
</evidence>
<dbReference type="GO" id="GO:0071028">
    <property type="term" value="P:nuclear mRNA surveillance"/>
    <property type="evidence" value="ECO:0007669"/>
    <property type="project" value="TreeGrafter"/>
</dbReference>
<dbReference type="InterPro" id="IPR050590">
    <property type="entry name" value="Exosome_comp_Rrp42_subfam"/>
</dbReference>
<dbReference type="STRING" id="1097556.R4XAA1"/>
<dbReference type="InterPro" id="IPR001247">
    <property type="entry name" value="ExoRNase_PH_dom1"/>
</dbReference>
<reference evidence="9 10" key="1">
    <citation type="journal article" date="2013" name="MBio">
        <title>Genome sequencing of the plant pathogen Taphrina deformans, the causal agent of peach leaf curl.</title>
        <authorList>
            <person name="Cisse O.H."/>
            <person name="Almeida J.M.G.C.F."/>
            <person name="Fonseca A."/>
            <person name="Kumar A.A."/>
            <person name="Salojaervi J."/>
            <person name="Overmyer K."/>
            <person name="Hauser P.M."/>
            <person name="Pagni M."/>
        </authorList>
    </citation>
    <scope>NUCLEOTIDE SEQUENCE [LARGE SCALE GENOMIC DNA]</scope>
    <source>
        <strain evidence="10">PYCC 5710 / ATCC 11124 / CBS 356.35 / IMI 108563 / JCM 9778 / NBRC 8474</strain>
    </source>
</reference>